<dbReference type="InterPro" id="IPR036526">
    <property type="entry name" value="C-N_Hydrolase_sf"/>
</dbReference>
<gene>
    <name evidence="2" type="ORF">COMA2_320007</name>
</gene>
<evidence type="ECO:0000259" key="1">
    <source>
        <dbReference type="PROSITE" id="PS50263"/>
    </source>
</evidence>
<sequence>MWIVSSDVTGERDQRISYGPTAVIDPQGTVIAQVPLQEAGMVVAEIH</sequence>
<feature type="domain" description="CN hydrolase" evidence="1">
    <location>
        <begin position="1"/>
        <end position="47"/>
    </location>
</feature>
<dbReference type="STRING" id="1742973.COMA2_320007"/>
<evidence type="ECO:0000313" key="3">
    <source>
        <dbReference type="Proteomes" id="UP000198736"/>
    </source>
</evidence>
<dbReference type="SUPFAM" id="SSF56317">
    <property type="entry name" value="Carbon-nitrogen hydrolase"/>
    <property type="match status" value="1"/>
</dbReference>
<dbReference type="AlphaFoldDB" id="A0A0S4LL69"/>
<dbReference type="EMBL" id="CZPZ01000026">
    <property type="protein sequence ID" value="CUS37705.1"/>
    <property type="molecule type" value="Genomic_DNA"/>
</dbReference>
<dbReference type="Pfam" id="PF00795">
    <property type="entry name" value="CN_hydrolase"/>
    <property type="match status" value="1"/>
</dbReference>
<protein>
    <recommendedName>
        <fullName evidence="1">CN hydrolase domain-containing protein</fullName>
    </recommendedName>
</protein>
<dbReference type="Gene3D" id="3.60.110.10">
    <property type="entry name" value="Carbon-nitrogen hydrolase"/>
    <property type="match status" value="1"/>
</dbReference>
<organism evidence="2 3">
    <name type="scientific">Candidatus Nitrospira nitrificans</name>
    <dbReference type="NCBI Taxonomy" id="1742973"/>
    <lineage>
        <taxon>Bacteria</taxon>
        <taxon>Pseudomonadati</taxon>
        <taxon>Nitrospirota</taxon>
        <taxon>Nitrospiria</taxon>
        <taxon>Nitrospirales</taxon>
        <taxon>Nitrospiraceae</taxon>
        <taxon>Nitrospira</taxon>
    </lineage>
</organism>
<dbReference type="PROSITE" id="PS50263">
    <property type="entry name" value="CN_HYDROLASE"/>
    <property type="match status" value="1"/>
</dbReference>
<proteinExistence type="predicted"/>
<dbReference type="InterPro" id="IPR003010">
    <property type="entry name" value="C-N_Hydrolase"/>
</dbReference>
<reference evidence="3" key="1">
    <citation type="submission" date="2015-10" db="EMBL/GenBank/DDBJ databases">
        <authorList>
            <person name="Luecker S."/>
            <person name="Luecker S."/>
        </authorList>
    </citation>
    <scope>NUCLEOTIDE SEQUENCE [LARGE SCALE GENOMIC DNA]</scope>
</reference>
<dbReference type="Proteomes" id="UP000198736">
    <property type="component" value="Unassembled WGS sequence"/>
</dbReference>
<evidence type="ECO:0000313" key="2">
    <source>
        <dbReference type="EMBL" id="CUS37705.1"/>
    </source>
</evidence>
<keyword evidence="3" id="KW-1185">Reference proteome</keyword>
<name>A0A0S4LL69_9BACT</name>
<accession>A0A0S4LL69</accession>